<reference evidence="3 4" key="1">
    <citation type="submission" date="2024-05" db="EMBL/GenBank/DDBJ databases">
        <title>Genome sequencing and assembly of Indian major carp, Cirrhinus mrigala (Hamilton, 1822).</title>
        <authorList>
            <person name="Mohindra V."/>
            <person name="Chowdhury L.M."/>
            <person name="Lal K."/>
            <person name="Jena J.K."/>
        </authorList>
    </citation>
    <scope>NUCLEOTIDE SEQUENCE [LARGE SCALE GENOMIC DNA]</scope>
    <source>
        <strain evidence="3">CM1030</strain>
        <tissue evidence="3">Blood</tissue>
    </source>
</reference>
<accession>A0ABD0R832</accession>
<comment type="caution">
    <text evidence="3">The sequence shown here is derived from an EMBL/GenBank/DDBJ whole genome shotgun (WGS) entry which is preliminary data.</text>
</comment>
<feature type="non-terminal residue" evidence="3">
    <location>
        <position position="51"/>
    </location>
</feature>
<feature type="domain" description="Myb-like" evidence="1">
    <location>
        <begin position="1"/>
        <end position="47"/>
    </location>
</feature>
<dbReference type="Proteomes" id="UP001529510">
    <property type="component" value="Unassembled WGS sequence"/>
</dbReference>
<dbReference type="Pfam" id="PF00249">
    <property type="entry name" value="Myb_DNA-binding"/>
    <property type="match status" value="1"/>
</dbReference>
<protein>
    <submittedName>
        <fullName evidence="3">Uncharacterized protein</fullName>
    </submittedName>
</protein>
<dbReference type="PANTHER" id="PTHR46833">
    <property type="entry name" value="TELOMERIC REPEAT-BINDING FACTOR 2 TERF2"/>
    <property type="match status" value="1"/>
</dbReference>
<dbReference type="SUPFAM" id="SSF46689">
    <property type="entry name" value="Homeodomain-like"/>
    <property type="match status" value="1"/>
</dbReference>
<dbReference type="PROSITE" id="PS51294">
    <property type="entry name" value="HTH_MYB"/>
    <property type="match status" value="1"/>
</dbReference>
<dbReference type="PROSITE" id="PS50090">
    <property type="entry name" value="MYB_LIKE"/>
    <property type="match status" value="1"/>
</dbReference>
<feature type="domain" description="HTH myb-type" evidence="2">
    <location>
        <begin position="1"/>
        <end position="51"/>
    </location>
</feature>
<evidence type="ECO:0000259" key="2">
    <source>
        <dbReference type="PROSITE" id="PS51294"/>
    </source>
</evidence>
<dbReference type="Gene3D" id="1.10.10.60">
    <property type="entry name" value="Homeodomain-like"/>
    <property type="match status" value="1"/>
</dbReference>
<organism evidence="3 4">
    <name type="scientific">Cirrhinus mrigala</name>
    <name type="common">Mrigala</name>
    <dbReference type="NCBI Taxonomy" id="683832"/>
    <lineage>
        <taxon>Eukaryota</taxon>
        <taxon>Metazoa</taxon>
        <taxon>Chordata</taxon>
        <taxon>Craniata</taxon>
        <taxon>Vertebrata</taxon>
        <taxon>Euteleostomi</taxon>
        <taxon>Actinopterygii</taxon>
        <taxon>Neopterygii</taxon>
        <taxon>Teleostei</taxon>
        <taxon>Ostariophysi</taxon>
        <taxon>Cypriniformes</taxon>
        <taxon>Cyprinidae</taxon>
        <taxon>Labeoninae</taxon>
        <taxon>Labeonini</taxon>
        <taxon>Cirrhinus</taxon>
    </lineage>
</organism>
<dbReference type="InterPro" id="IPR030657">
    <property type="entry name" value="TERF2"/>
</dbReference>
<dbReference type="AlphaFoldDB" id="A0ABD0R832"/>
<dbReference type="InterPro" id="IPR017930">
    <property type="entry name" value="Myb_dom"/>
</dbReference>
<dbReference type="CDD" id="cd11660">
    <property type="entry name" value="SANT_TRF"/>
    <property type="match status" value="1"/>
</dbReference>
<dbReference type="InterPro" id="IPR009057">
    <property type="entry name" value="Homeodomain-like_sf"/>
</dbReference>
<sequence>MWTTQESEWLKEGVRRFGAGHWEKIRSAFPFTGRTAVNLKDRWRTMLKLRL</sequence>
<dbReference type="InterPro" id="IPR001005">
    <property type="entry name" value="SANT/Myb"/>
</dbReference>
<gene>
    <name evidence="3" type="ORF">M9458_008241</name>
</gene>
<dbReference type="SMART" id="SM00717">
    <property type="entry name" value="SANT"/>
    <property type="match status" value="1"/>
</dbReference>
<dbReference type="EMBL" id="JAMKFB020000004">
    <property type="protein sequence ID" value="KAL0194669.1"/>
    <property type="molecule type" value="Genomic_DNA"/>
</dbReference>
<proteinExistence type="predicted"/>
<evidence type="ECO:0000259" key="1">
    <source>
        <dbReference type="PROSITE" id="PS50090"/>
    </source>
</evidence>
<evidence type="ECO:0000313" key="3">
    <source>
        <dbReference type="EMBL" id="KAL0194669.1"/>
    </source>
</evidence>
<dbReference type="PANTHER" id="PTHR46833:SF1">
    <property type="entry name" value="TELOMERIC REPEAT-BINDING FACTOR 2"/>
    <property type="match status" value="1"/>
</dbReference>
<keyword evidence="4" id="KW-1185">Reference proteome</keyword>
<name>A0ABD0R832_CIRMR</name>
<evidence type="ECO:0000313" key="4">
    <source>
        <dbReference type="Proteomes" id="UP001529510"/>
    </source>
</evidence>